<dbReference type="EMBL" id="BLXT01005315">
    <property type="protein sequence ID" value="GFO21933.1"/>
    <property type="molecule type" value="Genomic_DNA"/>
</dbReference>
<keyword evidence="2" id="KW-1185">Reference proteome</keyword>
<accession>A0AAV4BS07</accession>
<protein>
    <submittedName>
        <fullName evidence="1">Uncharacterized protein</fullName>
    </submittedName>
</protein>
<proteinExistence type="predicted"/>
<dbReference type="Proteomes" id="UP000735302">
    <property type="component" value="Unassembled WGS sequence"/>
</dbReference>
<sequence>MVTKRFTVTVITSGSPNLPPSSPFPPFLCACIPGQKLTSLLAASGPMNKMLTSITPADSSPHHCFLVILSGTRLITHMITDHRMTACTQPASTTTSIAATAATTSTATTTTTTTVTATITTAPVAAVVEVLTEGLGVGAAEGEESTTPEPPVVVV</sequence>
<evidence type="ECO:0000313" key="2">
    <source>
        <dbReference type="Proteomes" id="UP000735302"/>
    </source>
</evidence>
<gene>
    <name evidence="1" type="ORF">PoB_004843800</name>
</gene>
<organism evidence="1 2">
    <name type="scientific">Plakobranchus ocellatus</name>
    <dbReference type="NCBI Taxonomy" id="259542"/>
    <lineage>
        <taxon>Eukaryota</taxon>
        <taxon>Metazoa</taxon>
        <taxon>Spiralia</taxon>
        <taxon>Lophotrochozoa</taxon>
        <taxon>Mollusca</taxon>
        <taxon>Gastropoda</taxon>
        <taxon>Heterobranchia</taxon>
        <taxon>Euthyneura</taxon>
        <taxon>Panpulmonata</taxon>
        <taxon>Sacoglossa</taxon>
        <taxon>Placobranchoidea</taxon>
        <taxon>Plakobranchidae</taxon>
        <taxon>Plakobranchus</taxon>
    </lineage>
</organism>
<comment type="caution">
    <text evidence="1">The sequence shown here is derived from an EMBL/GenBank/DDBJ whole genome shotgun (WGS) entry which is preliminary data.</text>
</comment>
<reference evidence="1 2" key="1">
    <citation type="journal article" date="2021" name="Elife">
        <title>Chloroplast acquisition without the gene transfer in kleptoplastic sea slugs, Plakobranchus ocellatus.</title>
        <authorList>
            <person name="Maeda T."/>
            <person name="Takahashi S."/>
            <person name="Yoshida T."/>
            <person name="Shimamura S."/>
            <person name="Takaki Y."/>
            <person name="Nagai Y."/>
            <person name="Toyoda A."/>
            <person name="Suzuki Y."/>
            <person name="Arimoto A."/>
            <person name="Ishii H."/>
            <person name="Satoh N."/>
            <person name="Nishiyama T."/>
            <person name="Hasebe M."/>
            <person name="Maruyama T."/>
            <person name="Minagawa J."/>
            <person name="Obokata J."/>
            <person name="Shigenobu S."/>
        </authorList>
    </citation>
    <scope>NUCLEOTIDE SEQUENCE [LARGE SCALE GENOMIC DNA]</scope>
</reference>
<name>A0AAV4BS07_9GAST</name>
<dbReference type="PROSITE" id="PS51257">
    <property type="entry name" value="PROKAR_LIPOPROTEIN"/>
    <property type="match status" value="1"/>
</dbReference>
<evidence type="ECO:0000313" key="1">
    <source>
        <dbReference type="EMBL" id="GFO21933.1"/>
    </source>
</evidence>
<dbReference type="AlphaFoldDB" id="A0AAV4BS07"/>